<evidence type="ECO:0000256" key="5">
    <source>
        <dbReference type="SAM" id="Phobius"/>
    </source>
</evidence>
<dbReference type="SMART" id="SM00304">
    <property type="entry name" value="HAMP"/>
    <property type="match status" value="2"/>
</dbReference>
<proteinExistence type="inferred from homology"/>
<organism evidence="8 9">
    <name type="scientific">Tritonibacter mobilis F1926</name>
    <dbReference type="NCBI Taxonomy" id="1265309"/>
    <lineage>
        <taxon>Bacteria</taxon>
        <taxon>Pseudomonadati</taxon>
        <taxon>Pseudomonadota</taxon>
        <taxon>Alphaproteobacteria</taxon>
        <taxon>Rhodobacterales</taxon>
        <taxon>Paracoccaceae</taxon>
        <taxon>Tritonibacter</taxon>
    </lineage>
</organism>
<feature type="transmembrane region" description="Helical" evidence="5">
    <location>
        <begin position="12"/>
        <end position="32"/>
    </location>
</feature>
<feature type="domain" description="HAMP" evidence="7">
    <location>
        <begin position="373"/>
        <end position="425"/>
    </location>
</feature>
<dbReference type="KEGG" id="rmb:K529_013945"/>
<dbReference type="EMBL" id="CP015230">
    <property type="protein sequence ID" value="ANP41875.1"/>
    <property type="molecule type" value="Genomic_DNA"/>
</dbReference>
<dbReference type="InterPro" id="IPR032255">
    <property type="entry name" value="HBM"/>
</dbReference>
<keyword evidence="2" id="KW-0145">Chemotaxis</keyword>
<reference evidence="8 9" key="1">
    <citation type="journal article" date="2016" name="ISME J.">
        <title>Global occurrence and heterogeneity of the Roseobacter-clade species Ruegeria mobilis.</title>
        <authorList>
            <person name="Sonnenschein E."/>
            <person name="Gram L."/>
        </authorList>
    </citation>
    <scope>NUCLEOTIDE SEQUENCE [LARGE SCALE GENOMIC DNA]</scope>
    <source>
        <strain evidence="8 9">F1926</strain>
    </source>
</reference>
<dbReference type="SMART" id="SM01358">
    <property type="entry name" value="HBM"/>
    <property type="match status" value="1"/>
</dbReference>
<dbReference type="Gene3D" id="6.10.340.10">
    <property type="match status" value="1"/>
</dbReference>
<accession>A0A1B1A5L7</accession>
<dbReference type="Gene3D" id="1.10.287.950">
    <property type="entry name" value="Methyl-accepting chemotaxis protein"/>
    <property type="match status" value="1"/>
</dbReference>
<dbReference type="PANTHER" id="PTHR43531:SF11">
    <property type="entry name" value="METHYL-ACCEPTING CHEMOTAXIS PROTEIN 3"/>
    <property type="match status" value="1"/>
</dbReference>
<keyword evidence="4" id="KW-0807">Transducer</keyword>
<dbReference type="GO" id="GO:0007165">
    <property type="term" value="P:signal transduction"/>
    <property type="evidence" value="ECO:0007669"/>
    <property type="project" value="UniProtKB-KW"/>
</dbReference>
<dbReference type="OrthoDB" id="369026at2"/>
<evidence type="ECO:0000256" key="4">
    <source>
        <dbReference type="PROSITE-ProRule" id="PRU00284"/>
    </source>
</evidence>
<feature type="domain" description="HAMP" evidence="7">
    <location>
        <begin position="310"/>
        <end position="363"/>
    </location>
</feature>
<dbReference type="SMART" id="SM00283">
    <property type="entry name" value="MA"/>
    <property type="match status" value="1"/>
</dbReference>
<dbReference type="GO" id="GO:0006935">
    <property type="term" value="P:chemotaxis"/>
    <property type="evidence" value="ECO:0007669"/>
    <property type="project" value="UniProtKB-KW"/>
</dbReference>
<evidence type="ECO:0000313" key="8">
    <source>
        <dbReference type="EMBL" id="ANP41875.1"/>
    </source>
</evidence>
<comment type="similarity">
    <text evidence="3">Belongs to the methyl-accepting chemotaxis (MCP) protein family.</text>
</comment>
<evidence type="ECO:0000256" key="3">
    <source>
        <dbReference type="ARBA" id="ARBA00029447"/>
    </source>
</evidence>
<dbReference type="SUPFAM" id="SSF58104">
    <property type="entry name" value="Methyl-accepting chemotaxis protein (MCP) signaling domain"/>
    <property type="match status" value="1"/>
</dbReference>
<dbReference type="InterPro" id="IPR004089">
    <property type="entry name" value="MCPsignal_dom"/>
</dbReference>
<evidence type="ECO:0000313" key="9">
    <source>
        <dbReference type="Proteomes" id="UP000013243"/>
    </source>
</evidence>
<dbReference type="InterPro" id="IPR003660">
    <property type="entry name" value="HAMP_dom"/>
</dbReference>
<dbReference type="InterPro" id="IPR051310">
    <property type="entry name" value="MCP_chemotaxis"/>
</dbReference>
<protein>
    <submittedName>
        <fullName evidence="8">Chemotaxis protein</fullName>
    </submittedName>
</protein>
<dbReference type="Proteomes" id="UP000013243">
    <property type="component" value="Chromosome"/>
</dbReference>
<evidence type="ECO:0000256" key="2">
    <source>
        <dbReference type="ARBA" id="ARBA00022500"/>
    </source>
</evidence>
<feature type="transmembrane region" description="Helical" evidence="5">
    <location>
        <begin position="286"/>
        <end position="312"/>
    </location>
</feature>
<keyword evidence="5" id="KW-1133">Transmembrane helix</keyword>
<dbReference type="PROSITE" id="PS50885">
    <property type="entry name" value="HAMP"/>
    <property type="match status" value="2"/>
</dbReference>
<dbReference type="Pfam" id="PF00672">
    <property type="entry name" value="HAMP"/>
    <property type="match status" value="1"/>
</dbReference>
<feature type="domain" description="Methyl-accepting transducer" evidence="6">
    <location>
        <begin position="430"/>
        <end position="659"/>
    </location>
</feature>
<keyword evidence="5" id="KW-0812">Transmembrane</keyword>
<dbReference type="CDD" id="cd11386">
    <property type="entry name" value="MCP_signal"/>
    <property type="match status" value="1"/>
</dbReference>
<gene>
    <name evidence="8" type="ORF">K529_013945</name>
</gene>
<dbReference type="STRING" id="1265309.K529_013945"/>
<evidence type="ECO:0000259" key="7">
    <source>
        <dbReference type="PROSITE" id="PS50885"/>
    </source>
</evidence>
<dbReference type="PROSITE" id="PS50111">
    <property type="entry name" value="CHEMOTAXIS_TRANSDUC_2"/>
    <property type="match status" value="1"/>
</dbReference>
<evidence type="ECO:0000256" key="1">
    <source>
        <dbReference type="ARBA" id="ARBA00004370"/>
    </source>
</evidence>
<dbReference type="AlphaFoldDB" id="A0A1B1A5L7"/>
<dbReference type="GO" id="GO:0016020">
    <property type="term" value="C:membrane"/>
    <property type="evidence" value="ECO:0007669"/>
    <property type="project" value="UniProtKB-SubCell"/>
</dbReference>
<sequence>MEKFSISARVYLGYGMLLVALVAGSVFAYVNVSSLGTTYQGYRGTAKQTILINNIVEDLFEARIAALKFRISGSESDALDVRSNIGEILRDLEKGTQLSKDTALAAKISDVITLSKTYDQHFVDLQEADGQLTTAKQMFDSSVATLLAELRSLKAAAVEQNNAQLVAKIAVTIEALDVVVVDVSANAYGGITALLQELENAAATTVEYGAGSLTAAQVSSLQEQISGLRNNLAEQAKVHAKMEDLRINGLDTVGPKVQADLESLVNIIVAEQDRLGPLGQAKVDRALLMTPVISGLVFVAAAIMAFIVGKWITNSIANLVRQTMSLAEGDTDVKITGGELKHEIGKMAKALIIFRESIIERRAAQVEIEAAQEKQQKVVEALQKGLANLAKAKLTVRIDEELGAEYEVLRNDFNAAVGELEKTISNVVETTSSISAKADEIKGSSSELAARTESQAATLEETAAAVEEITASMKSAADGARSVEQIVLGATRDAKKSGEIVQTAVAAMEEIQAFSTKISQIISVIDDIAFQTNLLALNAGVEAARAGEAGRGFAVVASEVRGLAQRCTDAASEIKELITSSSQQVEKGVSYVGEAGEALAGIIQQVSHISELVSNIARSASEQATGLNEINLGVTQLDSVTQQNAAMVEEATAAGEMLNRDAEFLSNLVANFEVSRGMPLAPEALTVETDLPSIEWDDFANTETPKKVSGDNWSDF</sequence>
<name>A0A1B1A5L7_9RHOB</name>
<comment type="subcellular location">
    <subcellularLocation>
        <location evidence="1">Membrane</location>
    </subcellularLocation>
</comment>
<evidence type="ECO:0000259" key="6">
    <source>
        <dbReference type="PROSITE" id="PS50111"/>
    </source>
</evidence>
<keyword evidence="5" id="KW-0472">Membrane</keyword>
<dbReference type="PANTHER" id="PTHR43531">
    <property type="entry name" value="PROTEIN ICFG"/>
    <property type="match status" value="1"/>
</dbReference>
<dbReference type="FunFam" id="1.10.287.950:FF:000001">
    <property type="entry name" value="Methyl-accepting chemotaxis sensory transducer"/>
    <property type="match status" value="1"/>
</dbReference>
<dbReference type="Pfam" id="PF00015">
    <property type="entry name" value="MCPsignal"/>
    <property type="match status" value="1"/>
</dbReference>